<organism evidence="1 2">
    <name type="scientific">Pseudoalteromonas luteoviolacea S4060-1</name>
    <dbReference type="NCBI Taxonomy" id="1365257"/>
    <lineage>
        <taxon>Bacteria</taxon>
        <taxon>Pseudomonadati</taxon>
        <taxon>Pseudomonadota</taxon>
        <taxon>Gammaproteobacteria</taxon>
        <taxon>Alteromonadales</taxon>
        <taxon>Pseudoalteromonadaceae</taxon>
        <taxon>Pseudoalteromonas</taxon>
    </lineage>
</organism>
<protein>
    <submittedName>
        <fullName evidence="1">Uncharacterized protein</fullName>
    </submittedName>
</protein>
<gene>
    <name evidence="1" type="ORF">N478_08735</name>
</gene>
<reference evidence="1 2" key="1">
    <citation type="submission" date="2013-07" db="EMBL/GenBank/DDBJ databases">
        <title>Comparative Genomic and Metabolomic Analysis of Twelve Strains of Pseudoalteromonas luteoviolacea.</title>
        <authorList>
            <person name="Vynne N.G."/>
            <person name="Mansson M."/>
            <person name="Gram L."/>
        </authorList>
    </citation>
    <scope>NUCLEOTIDE SEQUENCE [LARGE SCALE GENOMIC DNA]</scope>
    <source>
        <strain evidence="1 2">S4060-1</strain>
    </source>
</reference>
<evidence type="ECO:0000313" key="1">
    <source>
        <dbReference type="EMBL" id="KZN59104.1"/>
    </source>
</evidence>
<dbReference type="Proteomes" id="UP000076661">
    <property type="component" value="Unassembled WGS sequence"/>
</dbReference>
<dbReference type="AlphaFoldDB" id="A0A167IA53"/>
<evidence type="ECO:0000313" key="2">
    <source>
        <dbReference type="Proteomes" id="UP000076661"/>
    </source>
</evidence>
<proteinExistence type="predicted"/>
<accession>A0A167IA53</accession>
<name>A0A167IA53_9GAMM</name>
<comment type="caution">
    <text evidence="1">The sequence shown here is derived from an EMBL/GenBank/DDBJ whole genome shotgun (WGS) entry which is preliminary data.</text>
</comment>
<dbReference type="RefSeq" id="WP_063383182.1">
    <property type="nucleotide sequence ID" value="NZ_AUXX01000073.1"/>
</dbReference>
<dbReference type="EMBL" id="AUXX01000073">
    <property type="protein sequence ID" value="KZN59104.1"/>
    <property type="molecule type" value="Genomic_DNA"/>
</dbReference>
<sequence>MVFRQHTHLIWLRSEVYTESGIKGSVFTDNPHSSRSEYYQSAQIDYFADTLISDYNVPQIKAYSLGYAKLRAE</sequence>